<feature type="compositionally biased region" description="Basic and acidic residues" evidence="1">
    <location>
        <begin position="1039"/>
        <end position="1056"/>
    </location>
</feature>
<dbReference type="AlphaFoldDB" id="A0A8J2WLD8"/>
<name>A0A8J2WLD8_9CRUS</name>
<proteinExistence type="predicted"/>
<evidence type="ECO:0000313" key="5">
    <source>
        <dbReference type="Proteomes" id="UP000789390"/>
    </source>
</evidence>
<reference evidence="4" key="1">
    <citation type="submission" date="2021-11" db="EMBL/GenBank/DDBJ databases">
        <authorList>
            <person name="Schell T."/>
        </authorList>
    </citation>
    <scope>NUCLEOTIDE SEQUENCE</scope>
    <source>
        <strain evidence="4">M5</strain>
    </source>
</reference>
<evidence type="ECO:0000259" key="2">
    <source>
        <dbReference type="Pfam" id="PF14214"/>
    </source>
</evidence>
<dbReference type="InterPro" id="IPR046700">
    <property type="entry name" value="DUF6570"/>
</dbReference>
<feature type="compositionally biased region" description="Basic and acidic residues" evidence="1">
    <location>
        <begin position="1153"/>
        <end position="1170"/>
    </location>
</feature>
<dbReference type="Pfam" id="PF14214">
    <property type="entry name" value="Helitron_like_N"/>
    <property type="match status" value="1"/>
</dbReference>
<feature type="region of interest" description="Disordered" evidence="1">
    <location>
        <begin position="1133"/>
        <end position="1208"/>
    </location>
</feature>
<dbReference type="InterPro" id="IPR025476">
    <property type="entry name" value="Helitron_helicase-like"/>
</dbReference>
<keyword evidence="5" id="KW-1185">Reference proteome</keyword>
<accession>A0A8J2WLD8</accession>
<evidence type="ECO:0000259" key="3">
    <source>
        <dbReference type="Pfam" id="PF20209"/>
    </source>
</evidence>
<feature type="compositionally biased region" description="Pro residues" evidence="1">
    <location>
        <begin position="1192"/>
        <end position="1203"/>
    </location>
</feature>
<evidence type="ECO:0000256" key="1">
    <source>
        <dbReference type="SAM" id="MobiDB-lite"/>
    </source>
</evidence>
<dbReference type="EMBL" id="CAKKLH010000303">
    <property type="protein sequence ID" value="CAH0110360.1"/>
    <property type="molecule type" value="Genomic_DNA"/>
</dbReference>
<feature type="compositionally biased region" description="Acidic residues" evidence="1">
    <location>
        <begin position="1025"/>
        <end position="1038"/>
    </location>
</feature>
<dbReference type="Proteomes" id="UP000789390">
    <property type="component" value="Unassembled WGS sequence"/>
</dbReference>
<feature type="domain" description="Helitron helicase-like" evidence="2">
    <location>
        <begin position="555"/>
        <end position="679"/>
    </location>
</feature>
<feature type="domain" description="DUF6570" evidence="3">
    <location>
        <begin position="245"/>
        <end position="395"/>
    </location>
</feature>
<organism evidence="4 5">
    <name type="scientific">Daphnia galeata</name>
    <dbReference type="NCBI Taxonomy" id="27404"/>
    <lineage>
        <taxon>Eukaryota</taxon>
        <taxon>Metazoa</taxon>
        <taxon>Ecdysozoa</taxon>
        <taxon>Arthropoda</taxon>
        <taxon>Crustacea</taxon>
        <taxon>Branchiopoda</taxon>
        <taxon>Diplostraca</taxon>
        <taxon>Cladocera</taxon>
        <taxon>Anomopoda</taxon>
        <taxon>Daphniidae</taxon>
        <taxon>Daphnia</taxon>
    </lineage>
</organism>
<comment type="caution">
    <text evidence="4">The sequence shown here is derived from an EMBL/GenBank/DDBJ whole genome shotgun (WGS) entry which is preliminary data.</text>
</comment>
<gene>
    <name evidence="4" type="ORF">DGAL_LOCUS13926</name>
</gene>
<evidence type="ECO:0000313" key="4">
    <source>
        <dbReference type="EMBL" id="CAH0110360.1"/>
    </source>
</evidence>
<sequence>MRLSVILDMLTAADSGNSFLSGQTTLSDAAYHMRHCLYGCPWNYSFRILIFTPIGKRKSTKVSCNLKSNSKKLKQDVSIRDYLVCPTDRELLGFEFDPDAALLLFHENGGLDRFNCNDFSTEKTSLLLQPISSNIKDRCIASYQKAVDYNGDLFACGACGVRTYSKNNYSTFRVDDPLLVPLQLKSEDVSKHNSLGEFKSVCSVFEHPKDTKLRFYLHPELVESSSTSDIFSVKLCSSCVNSLRKKKIPKVSIADGYDYGRIERLPEMQSLTLVEKHLIALIRLYITEVKLVAPLGDSISATGSSTLIGNIICFPHDGPKAAAARLLYPATFPWMDDILDVLTVTFIGTDKQYDHYMKHAFGCAELKVRGPVVISWLKMLKVINPLYAGVLIDDSPASLTKLLQLADQIVENVKRLTDSQSINVERTLGSDIAGVRMHPSNDADDNSPEEMKNLESTTLLPPTKEAILTPILVTDSAGMDWLPKVNDERAEIFQQIRDVINPIPAMKTSTIPLNEFTENDRLILGAFPYLFLLGIGVPGNHSLTHDLYSHYMNQFTVSPDDTHHPMTLRIAFPSVSNVKFPAKPEKFIEALINGDEEYEQVSISQLAIHKLVTESPHASATIFKLMMENLFSELLGIPLSSTTKKTTPLSKRNESVFGKVTAAFSVTEVQGRGALHAHCAIWGTSLTPDLLQKVSPCPLLVDEVAKVLDSMYVAMMPDEVHLEHLIGRIMDIVQVHSHRKTCHKKKPRVAVTRPGKIANIGSCRLSKPSNLKSSTGCTQLQEIDGNVCACDTIDVPPYLTAAERDFGMHPIPPKDTRCIIFELKRPAVRELPNNCTDVDDGTWPADLIERLRRLLESKQLDIKRALVARNGSIVEVNDVITSVLASNTAAYLLGGAEQAKSILFYLLKYMTKDSVALTNSVTVINDALKHVRTHRSIADNPSTCLQYLLGNSGTSQRTATHFLQRVINSLTGKIELSATQAAAHLLNMPSFLSSTTHCFCFIRAAIAHVKQNKKNSGEKVKDSSSDEESDEDSNEIDLEEKGNKLPAKDNNEDKRISLDADCEDSIIPRSVRDSSATPRYSSAPIYMINGKPTPIAHHTHYAFRNEDLKHLSYYEYTEIITVVLKRVSTLGKSSSSSVNDQISNVSTDNSSPSDKRGRQRNETFDLDQRHPLHTTHTQRLRSLQQTPVLAGGPPPRYPGPRPSNPTKNWLKQADKYACYIATAFCP</sequence>
<dbReference type="OrthoDB" id="128300at2759"/>
<feature type="compositionally biased region" description="Basic and acidic residues" evidence="1">
    <location>
        <begin position="1015"/>
        <end position="1024"/>
    </location>
</feature>
<protein>
    <submittedName>
        <fullName evidence="4">Uncharacterized protein</fullName>
    </submittedName>
</protein>
<feature type="compositionally biased region" description="Low complexity" evidence="1">
    <location>
        <begin position="1133"/>
        <end position="1146"/>
    </location>
</feature>
<dbReference type="Pfam" id="PF20209">
    <property type="entry name" value="DUF6570"/>
    <property type="match status" value="1"/>
</dbReference>
<feature type="region of interest" description="Disordered" evidence="1">
    <location>
        <begin position="1012"/>
        <end position="1056"/>
    </location>
</feature>